<dbReference type="Proteomes" id="UP000017813">
    <property type="component" value="Unassembled WGS sequence"/>
</dbReference>
<evidence type="ECO:0000313" key="1">
    <source>
        <dbReference type="EMBL" id="EFG29846.2"/>
    </source>
</evidence>
<dbReference type="AlphaFoldDB" id="U6Q1B3"/>
<dbReference type="InterPro" id="IPR014519">
    <property type="entry name" value="UCP024492"/>
</dbReference>
<reference evidence="2 3" key="2">
    <citation type="submission" date="2011-10" db="EMBL/GenBank/DDBJ databases">
        <title>The Genome Sequence of Simonsiella muelleri ATCC 29453.</title>
        <authorList>
            <consortium name="The Broad Institute Genome Sequencing Platform"/>
            <consortium name="The Broad Institute Genome Sequencing Center for Infectious Disease"/>
            <person name="Earl A."/>
            <person name="Ward D."/>
            <person name="Feldgarden M."/>
            <person name="Gevers D."/>
            <person name="Izard J."/>
            <person name="Baranova O.V."/>
            <person name="Blanton J.M."/>
            <person name="Tanner A.C."/>
            <person name="Dewhirst F."/>
            <person name="Young S.K."/>
            <person name="Zeng Q."/>
            <person name="Gargeya S."/>
            <person name="Fitzgerald M."/>
            <person name="Haas B."/>
            <person name="Abouelleil A."/>
            <person name="Alvarado L."/>
            <person name="Arachchi H.M."/>
            <person name="Berlin A."/>
            <person name="Brown A."/>
            <person name="Chapman S.B."/>
            <person name="Chen Z."/>
            <person name="Dunbar C."/>
            <person name="Freedman E."/>
            <person name="Gearin G."/>
            <person name="Goldberg J."/>
            <person name="Griggs A."/>
            <person name="Gujja S."/>
            <person name="Heiman D."/>
            <person name="Howarth C."/>
            <person name="Larson L."/>
            <person name="Lui A."/>
            <person name="MacDonald P.J.P."/>
            <person name="Montmayeur A."/>
            <person name="Murphy C."/>
            <person name="Neiman D."/>
            <person name="Pearson M."/>
            <person name="Priest M."/>
            <person name="Roberts A."/>
            <person name="Saif S."/>
            <person name="Shea T."/>
            <person name="Shenoy N."/>
            <person name="Sisk P."/>
            <person name="Stolte C."/>
            <person name="Sykes S."/>
            <person name="Wortman J."/>
            <person name="Nusbaum C."/>
            <person name="Birren B."/>
        </authorList>
    </citation>
    <scope>NUCLEOTIDE SEQUENCE [LARGE SCALE GENOMIC DNA]</scope>
    <source>
        <strain evidence="2 3">ATCC 29453</strain>
    </source>
</reference>
<dbReference type="eggNOG" id="COG5483">
    <property type="taxonomic scope" value="Bacteria"/>
</dbReference>
<dbReference type="InterPro" id="IPR007438">
    <property type="entry name" value="DUF488"/>
</dbReference>
<proteinExistence type="predicted"/>
<evidence type="ECO:0008006" key="4">
    <source>
        <dbReference type="Google" id="ProtNLM"/>
    </source>
</evidence>
<reference evidence="2 3" key="1">
    <citation type="submission" date="2010-03" db="EMBL/GenBank/DDBJ databases">
        <authorList>
            <consortium name="The Broad Institute Genome Sequencing Platform"/>
            <person name="Ward D."/>
            <person name="Earl A."/>
            <person name="Feldgarden M."/>
            <person name="Gevers D."/>
            <person name="Young S."/>
            <person name="Zeng Q."/>
            <person name="Koehrsen M."/>
            <person name="Alvarado L."/>
            <person name="Berlin A.M."/>
            <person name="Borenstein D."/>
            <person name="Chapman S.B."/>
            <person name="Chen Z."/>
            <person name="Engels R."/>
            <person name="Freedman E."/>
            <person name="Gellesch M."/>
            <person name="Goldberg J."/>
            <person name="Griggs A."/>
            <person name="Gujja S."/>
            <person name="Heilman E.R."/>
            <person name="Heiman D.I."/>
            <person name="Hepburn T.A."/>
            <person name="Howarth C."/>
            <person name="Jen D."/>
            <person name="Larson L."/>
            <person name="Mehta T."/>
            <person name="Park D."/>
            <person name="Pearson M."/>
            <person name="Richards J."/>
            <person name="Roberts A."/>
            <person name="Saif S."/>
            <person name="Shea T.D."/>
            <person name="Shenoy N."/>
            <person name="Sisk P."/>
            <person name="Stolte C."/>
            <person name="Sykes S.N."/>
            <person name="Walk T."/>
            <person name="White J."/>
            <person name="Yandava C."/>
            <person name="Izard J."/>
            <person name="Baranova O.V."/>
            <person name="Blanton J.M."/>
            <person name="Tanner A.C."/>
            <person name="Dewhirst F."/>
            <person name="Haas B."/>
            <person name="Nusbaum C."/>
            <person name="Birren B."/>
        </authorList>
    </citation>
    <scope>NUCLEOTIDE SEQUENCE [LARGE SCALE GENOMIC DNA]</scope>
    <source>
        <strain evidence="2 3">ATCC 29453</strain>
    </source>
</reference>
<evidence type="ECO:0000313" key="3">
    <source>
        <dbReference type="Proteomes" id="UP000017813"/>
    </source>
</evidence>
<dbReference type="KEGG" id="smur:BWP33_07325"/>
<dbReference type="KEGG" id="smur:BWP33_07705"/>
<dbReference type="PANTHER" id="PTHR39337">
    <property type="entry name" value="BLR5642 PROTEIN"/>
    <property type="match status" value="1"/>
</dbReference>
<organism evidence="2 3">
    <name type="scientific">Simonsiella muelleri ATCC 29453</name>
    <dbReference type="NCBI Taxonomy" id="641147"/>
    <lineage>
        <taxon>Bacteria</taxon>
        <taxon>Pseudomonadati</taxon>
        <taxon>Pseudomonadota</taxon>
        <taxon>Betaproteobacteria</taxon>
        <taxon>Neisseriales</taxon>
        <taxon>Neisseriaceae</taxon>
        <taxon>Simonsiella</taxon>
    </lineage>
</organism>
<dbReference type="EMBL" id="ADCY02000037">
    <property type="protein sequence ID" value="EFG29846.2"/>
    <property type="molecule type" value="Genomic_DNA"/>
</dbReference>
<dbReference type="Pfam" id="PF04343">
    <property type="entry name" value="DUF488"/>
    <property type="match status" value="1"/>
</dbReference>
<dbReference type="RefSeq" id="WP_002642203.1">
    <property type="nucleotide sequence ID" value="NZ_CP019448.1"/>
</dbReference>
<dbReference type="EMBL" id="ADCY02000075">
    <property type="protein sequence ID" value="EJZ50053.1"/>
    <property type="molecule type" value="Genomic_DNA"/>
</dbReference>
<comment type="caution">
    <text evidence="2">The sequence shown here is derived from an EMBL/GenBank/DDBJ whole genome shotgun (WGS) entry which is preliminary data.</text>
</comment>
<accession>U6Q1B3</accession>
<evidence type="ECO:0000313" key="2">
    <source>
        <dbReference type="EMBL" id="EJZ50053.1"/>
    </source>
</evidence>
<name>U6Q1B3_9NEIS</name>
<gene>
    <name evidence="1" type="ORF">HMPREF9021_02317</name>
    <name evidence="2" type="ORF">HMPREF9021_02697</name>
</gene>
<dbReference type="HOGENOM" id="CLU_077467_2_0_4"/>
<protein>
    <recommendedName>
        <fullName evidence="4">DUF488 domain-containing protein</fullName>
    </recommendedName>
</protein>
<dbReference type="OrthoDB" id="9789109at2"/>
<dbReference type="PANTHER" id="PTHR39337:SF1">
    <property type="entry name" value="BLR5642 PROTEIN"/>
    <property type="match status" value="1"/>
</dbReference>
<sequence length="165" mass="18875">MDTLTLYTVGYEGLNIEQFLLMLDKYDIEKIIDIRECPISRKAGFSKNALKNVLAANGFDYTHLAALGCPKPVRNCYKLNHDWAIYKKGFKAYLQTQDLALDELHNLAREKRCALLCFEADAQFCHRSLVGAEMIRRYGVEIIHADVKAAKNQTMNQLQPELLFS</sequence>
<dbReference type="PIRSF" id="PIRSF024492">
    <property type="entry name" value="UCP024492"/>
    <property type="match status" value="1"/>
</dbReference>
<keyword evidence="3" id="KW-1185">Reference proteome</keyword>